<gene>
    <name evidence="2" type="ORF">Tci_902392</name>
</gene>
<dbReference type="AlphaFoldDB" id="A0A699V8J0"/>
<feature type="non-terminal residue" evidence="2">
    <location>
        <position position="1"/>
    </location>
</feature>
<accession>A0A699V8J0</accession>
<evidence type="ECO:0000313" key="2">
    <source>
        <dbReference type="EMBL" id="GFD30423.1"/>
    </source>
</evidence>
<name>A0A699V8J0_TANCI</name>
<protein>
    <submittedName>
        <fullName evidence="2">Uncharacterized protein</fullName>
    </submittedName>
</protein>
<organism evidence="2">
    <name type="scientific">Tanacetum cinerariifolium</name>
    <name type="common">Dalmatian daisy</name>
    <name type="synonym">Chrysanthemum cinerariifolium</name>
    <dbReference type="NCBI Taxonomy" id="118510"/>
    <lineage>
        <taxon>Eukaryota</taxon>
        <taxon>Viridiplantae</taxon>
        <taxon>Streptophyta</taxon>
        <taxon>Embryophyta</taxon>
        <taxon>Tracheophyta</taxon>
        <taxon>Spermatophyta</taxon>
        <taxon>Magnoliopsida</taxon>
        <taxon>eudicotyledons</taxon>
        <taxon>Gunneridae</taxon>
        <taxon>Pentapetalae</taxon>
        <taxon>asterids</taxon>
        <taxon>campanulids</taxon>
        <taxon>Asterales</taxon>
        <taxon>Asteraceae</taxon>
        <taxon>Asteroideae</taxon>
        <taxon>Anthemideae</taxon>
        <taxon>Anthemidinae</taxon>
        <taxon>Tanacetum</taxon>
    </lineage>
</organism>
<dbReference type="EMBL" id="BKCJ011403791">
    <property type="protein sequence ID" value="GFD30423.1"/>
    <property type="molecule type" value="Genomic_DNA"/>
</dbReference>
<comment type="caution">
    <text evidence="2">The sequence shown here is derived from an EMBL/GenBank/DDBJ whole genome shotgun (WGS) entry which is preliminary data.</text>
</comment>
<evidence type="ECO:0000256" key="1">
    <source>
        <dbReference type="SAM" id="MobiDB-lite"/>
    </source>
</evidence>
<reference evidence="2" key="1">
    <citation type="journal article" date="2019" name="Sci. Rep.">
        <title>Draft genome of Tanacetum cinerariifolium, the natural source of mosquito coil.</title>
        <authorList>
            <person name="Yamashiro T."/>
            <person name="Shiraishi A."/>
            <person name="Satake H."/>
            <person name="Nakayama K."/>
        </authorList>
    </citation>
    <scope>NUCLEOTIDE SEQUENCE</scope>
</reference>
<feature type="region of interest" description="Disordered" evidence="1">
    <location>
        <begin position="1"/>
        <end position="89"/>
    </location>
</feature>
<sequence>ESDKNLFETYGQTLVLKRNHKDEDDQDEDPTAGSNRGLKRRKTSKGIENSKKTSTSKDSSKDSDDDAEFDNVDIPMDHGEYLGNTKEQVNEDVVTKQDWHKKSNADSSLDPE</sequence>
<proteinExistence type="predicted"/>